<dbReference type="EMBL" id="JAPFFF010000016">
    <property type="protein sequence ID" value="KAK8865173.1"/>
    <property type="molecule type" value="Genomic_DNA"/>
</dbReference>
<reference evidence="4 5" key="1">
    <citation type="submission" date="2024-04" db="EMBL/GenBank/DDBJ databases">
        <title>Tritrichomonas musculus Genome.</title>
        <authorList>
            <person name="Alves-Ferreira E."/>
            <person name="Grigg M."/>
            <person name="Lorenzi H."/>
            <person name="Galac M."/>
        </authorList>
    </citation>
    <scope>NUCLEOTIDE SEQUENCE [LARGE SCALE GENOMIC DNA]</scope>
    <source>
        <strain evidence="4 5">EAF2021</strain>
    </source>
</reference>
<accession>A0ABR2ILM1</accession>
<feature type="domain" description="C2" evidence="3">
    <location>
        <begin position="1"/>
        <end position="100"/>
    </location>
</feature>
<keyword evidence="5" id="KW-1185">Reference proteome</keyword>
<gene>
    <name evidence="4" type="ORF">M9Y10_010708</name>
</gene>
<keyword evidence="2" id="KW-0106">Calcium</keyword>
<sequence>MLHVKAIEATDVPKMDIIGQSDPYLVFKLSSSDKTWKTEYKNNTSTPVWNEEFHLPLSKNLDDHLTIELYDKDFKFDDLISTIVINVNLIPAGKEFNSWYNFNPVEGVKKGGRVRLSFLVDDPNNASLTDSI</sequence>
<evidence type="ECO:0000313" key="5">
    <source>
        <dbReference type="Proteomes" id="UP001470230"/>
    </source>
</evidence>
<evidence type="ECO:0000313" key="4">
    <source>
        <dbReference type="EMBL" id="KAK8865173.1"/>
    </source>
</evidence>
<dbReference type="PANTHER" id="PTHR45911">
    <property type="entry name" value="C2 DOMAIN-CONTAINING PROTEIN"/>
    <property type="match status" value="1"/>
</dbReference>
<keyword evidence="1" id="KW-0479">Metal-binding</keyword>
<dbReference type="SMART" id="SM00239">
    <property type="entry name" value="C2"/>
    <property type="match status" value="1"/>
</dbReference>
<dbReference type="InterPro" id="IPR035892">
    <property type="entry name" value="C2_domain_sf"/>
</dbReference>
<name>A0ABR2ILM1_9EUKA</name>
<evidence type="ECO:0000259" key="3">
    <source>
        <dbReference type="PROSITE" id="PS50004"/>
    </source>
</evidence>
<proteinExistence type="predicted"/>
<dbReference type="InterPro" id="IPR000008">
    <property type="entry name" value="C2_dom"/>
</dbReference>
<dbReference type="SUPFAM" id="SSF49562">
    <property type="entry name" value="C2 domain (Calcium/lipid-binding domain, CaLB)"/>
    <property type="match status" value="1"/>
</dbReference>
<evidence type="ECO:0000256" key="2">
    <source>
        <dbReference type="ARBA" id="ARBA00022837"/>
    </source>
</evidence>
<dbReference type="Gene3D" id="2.60.40.150">
    <property type="entry name" value="C2 domain"/>
    <property type="match status" value="1"/>
</dbReference>
<organism evidence="4 5">
    <name type="scientific">Tritrichomonas musculus</name>
    <dbReference type="NCBI Taxonomy" id="1915356"/>
    <lineage>
        <taxon>Eukaryota</taxon>
        <taxon>Metamonada</taxon>
        <taxon>Parabasalia</taxon>
        <taxon>Tritrichomonadida</taxon>
        <taxon>Tritrichomonadidae</taxon>
        <taxon>Tritrichomonas</taxon>
    </lineage>
</organism>
<dbReference type="Proteomes" id="UP001470230">
    <property type="component" value="Unassembled WGS sequence"/>
</dbReference>
<dbReference type="Pfam" id="PF00168">
    <property type="entry name" value="C2"/>
    <property type="match status" value="1"/>
</dbReference>
<dbReference type="PANTHER" id="PTHR45911:SF4">
    <property type="entry name" value="MULTIPLE C2 AND TRANSMEMBRANE DOMAIN-CONTAINING PROTEIN"/>
    <property type="match status" value="1"/>
</dbReference>
<dbReference type="PROSITE" id="PS50004">
    <property type="entry name" value="C2"/>
    <property type="match status" value="1"/>
</dbReference>
<protein>
    <submittedName>
        <fullName evidence="4">Protein Aster-C</fullName>
    </submittedName>
</protein>
<comment type="caution">
    <text evidence="4">The sequence shown here is derived from an EMBL/GenBank/DDBJ whole genome shotgun (WGS) entry which is preliminary data.</text>
</comment>
<dbReference type="CDD" id="cd00030">
    <property type="entry name" value="C2"/>
    <property type="match status" value="1"/>
</dbReference>
<evidence type="ECO:0000256" key="1">
    <source>
        <dbReference type="ARBA" id="ARBA00022723"/>
    </source>
</evidence>